<organism evidence="3 4">
    <name type="scientific">Amborella trichopoda</name>
    <dbReference type="NCBI Taxonomy" id="13333"/>
    <lineage>
        <taxon>Eukaryota</taxon>
        <taxon>Viridiplantae</taxon>
        <taxon>Streptophyta</taxon>
        <taxon>Embryophyta</taxon>
        <taxon>Tracheophyta</taxon>
        <taxon>Spermatophyta</taxon>
        <taxon>Magnoliopsida</taxon>
        <taxon>Amborellales</taxon>
        <taxon>Amborellaceae</taxon>
        <taxon>Amborella</taxon>
    </lineage>
</organism>
<dbReference type="NCBIfam" id="TIGR00756">
    <property type="entry name" value="PPR"/>
    <property type="match status" value="5"/>
</dbReference>
<dbReference type="eggNOG" id="KOG4197">
    <property type="taxonomic scope" value="Eukaryota"/>
</dbReference>
<dbReference type="EMBL" id="KI394358">
    <property type="protein sequence ID" value="ERN03193.1"/>
    <property type="molecule type" value="Genomic_DNA"/>
</dbReference>
<dbReference type="PANTHER" id="PTHR47926">
    <property type="entry name" value="PENTATRICOPEPTIDE REPEAT-CONTAINING PROTEIN"/>
    <property type="match status" value="1"/>
</dbReference>
<feature type="repeat" description="PPR" evidence="2">
    <location>
        <begin position="63"/>
        <end position="97"/>
    </location>
</feature>
<dbReference type="InterPro" id="IPR046960">
    <property type="entry name" value="PPR_At4g14850-like_plant"/>
</dbReference>
<keyword evidence="1" id="KW-0677">Repeat</keyword>
<evidence type="ECO:0000313" key="4">
    <source>
        <dbReference type="Proteomes" id="UP000017836"/>
    </source>
</evidence>
<protein>
    <recommendedName>
        <fullName evidence="5">Pentatricopeptide repeat-containing protein</fullName>
    </recommendedName>
</protein>
<evidence type="ECO:0000256" key="1">
    <source>
        <dbReference type="ARBA" id="ARBA00022737"/>
    </source>
</evidence>
<keyword evidence="4" id="KW-1185">Reference proteome</keyword>
<dbReference type="AlphaFoldDB" id="W1P5L8"/>
<dbReference type="PROSITE" id="PS51375">
    <property type="entry name" value="PPR"/>
    <property type="match status" value="2"/>
</dbReference>
<reference evidence="4" key="1">
    <citation type="journal article" date="2013" name="Science">
        <title>The Amborella genome and the evolution of flowering plants.</title>
        <authorList>
            <consortium name="Amborella Genome Project"/>
        </authorList>
    </citation>
    <scope>NUCLEOTIDE SEQUENCE [LARGE SCALE GENOMIC DNA]</scope>
</reference>
<dbReference type="Pfam" id="PF01535">
    <property type="entry name" value="PPR"/>
    <property type="match status" value="4"/>
</dbReference>
<dbReference type="Pfam" id="PF13041">
    <property type="entry name" value="PPR_2"/>
    <property type="match status" value="1"/>
</dbReference>
<dbReference type="InterPro" id="IPR011990">
    <property type="entry name" value="TPR-like_helical_dom_sf"/>
</dbReference>
<dbReference type="FunFam" id="1.25.40.10:FF:000381">
    <property type="entry name" value="Pentatricopeptide repeat-containing protein"/>
    <property type="match status" value="1"/>
</dbReference>
<gene>
    <name evidence="3" type="ORF">AMTR_s00003p00144490</name>
</gene>
<dbReference type="GO" id="GO:0009451">
    <property type="term" value="P:RNA modification"/>
    <property type="evidence" value="ECO:0007669"/>
    <property type="project" value="InterPro"/>
</dbReference>
<accession>W1P5L8</accession>
<feature type="repeat" description="PPR" evidence="2">
    <location>
        <begin position="164"/>
        <end position="198"/>
    </location>
</feature>
<dbReference type="Proteomes" id="UP000017836">
    <property type="component" value="Unassembled WGS sequence"/>
</dbReference>
<dbReference type="Gramene" id="ERN03193">
    <property type="protein sequence ID" value="ERN03193"/>
    <property type="gene ID" value="AMTR_s00003p00144490"/>
</dbReference>
<evidence type="ECO:0000313" key="3">
    <source>
        <dbReference type="EMBL" id="ERN03193.1"/>
    </source>
</evidence>
<name>W1P5L8_AMBTC</name>
<dbReference type="Gene3D" id="1.25.40.10">
    <property type="entry name" value="Tetratricopeptide repeat domain"/>
    <property type="match status" value="2"/>
</dbReference>
<evidence type="ECO:0000256" key="2">
    <source>
        <dbReference type="PROSITE-ProRule" id="PRU00708"/>
    </source>
</evidence>
<proteinExistence type="predicted"/>
<dbReference type="GO" id="GO:0003723">
    <property type="term" value="F:RNA binding"/>
    <property type="evidence" value="ECO:0007669"/>
    <property type="project" value="InterPro"/>
</dbReference>
<dbReference type="HOGENOM" id="CLU_002706_5_0_1"/>
<dbReference type="InterPro" id="IPR002885">
    <property type="entry name" value="PPR_rpt"/>
</dbReference>
<sequence length="235" mass="26820">MLSVVSACAKLGNLKTAKWVHGFITEYEICLSIGLYNALIDMYSRCGSLELSLLVFNNMPQRDHISWNTMISNYVREKHFEEALSLFRAMRMSCLKPDEVSIGIILKVFMEVRDFEMARSIYAHIEKIGMIQDGVIGNSLIDMYAKRGPIDDASKLFFLMPSRDIVCWNTMIAGYLRHGDIEFAQTLFDQMPSKDLLSWNTMITGYAQFGLTNRALALFSTMPLKPDKDHVSMPF</sequence>
<evidence type="ECO:0008006" key="5">
    <source>
        <dbReference type="Google" id="ProtNLM"/>
    </source>
</evidence>